<evidence type="ECO:0000256" key="2">
    <source>
        <dbReference type="SAM" id="SignalP"/>
    </source>
</evidence>
<evidence type="ECO:0000259" key="3">
    <source>
        <dbReference type="Pfam" id="PF03413"/>
    </source>
</evidence>
<dbReference type="Gene3D" id="3.10.450.40">
    <property type="match status" value="2"/>
</dbReference>
<organism evidence="4 5">
    <name type="scientific">Metabacillus herbersteinensis</name>
    <dbReference type="NCBI Taxonomy" id="283816"/>
    <lineage>
        <taxon>Bacteria</taxon>
        <taxon>Bacillati</taxon>
        <taxon>Bacillota</taxon>
        <taxon>Bacilli</taxon>
        <taxon>Bacillales</taxon>
        <taxon>Bacillaceae</taxon>
        <taxon>Metabacillus</taxon>
    </lineage>
</organism>
<feature type="region of interest" description="Disordered" evidence="1">
    <location>
        <begin position="97"/>
        <end position="124"/>
    </location>
</feature>
<feature type="chain" id="PRO_5046948606" evidence="2">
    <location>
        <begin position="25"/>
        <end position="188"/>
    </location>
</feature>
<name>A0ABV6GL58_9BACI</name>
<evidence type="ECO:0000256" key="1">
    <source>
        <dbReference type="SAM" id="MobiDB-lite"/>
    </source>
</evidence>
<evidence type="ECO:0000313" key="5">
    <source>
        <dbReference type="Proteomes" id="UP001589854"/>
    </source>
</evidence>
<comment type="caution">
    <text evidence="4">The sequence shown here is derived from an EMBL/GenBank/DDBJ whole genome shotgun (WGS) entry which is preliminary data.</text>
</comment>
<keyword evidence="2" id="KW-0732">Signal</keyword>
<feature type="domain" description="PepSY" evidence="3">
    <location>
        <begin position="42"/>
        <end position="97"/>
    </location>
</feature>
<gene>
    <name evidence="4" type="ORF">ACFFIX_23990</name>
</gene>
<dbReference type="Proteomes" id="UP001589854">
    <property type="component" value="Unassembled WGS sequence"/>
</dbReference>
<protein>
    <submittedName>
        <fullName evidence="4">PepSY domain-containing protein</fullName>
    </submittedName>
</protein>
<reference evidence="4 5" key="1">
    <citation type="submission" date="2024-09" db="EMBL/GenBank/DDBJ databases">
        <authorList>
            <person name="Sun Q."/>
            <person name="Mori K."/>
        </authorList>
    </citation>
    <scope>NUCLEOTIDE SEQUENCE [LARGE SCALE GENOMIC DNA]</scope>
    <source>
        <strain evidence="4 5">CCM 7228</strain>
    </source>
</reference>
<dbReference type="Pfam" id="PF03413">
    <property type="entry name" value="PepSY"/>
    <property type="match status" value="2"/>
</dbReference>
<feature type="domain" description="PepSY" evidence="3">
    <location>
        <begin position="128"/>
        <end position="184"/>
    </location>
</feature>
<accession>A0ABV6GL58</accession>
<dbReference type="InterPro" id="IPR025711">
    <property type="entry name" value="PepSY"/>
</dbReference>
<dbReference type="EMBL" id="JBHLVO010000035">
    <property type="protein sequence ID" value="MFC0274411.1"/>
    <property type="molecule type" value="Genomic_DNA"/>
</dbReference>
<feature type="region of interest" description="Disordered" evidence="1">
    <location>
        <begin position="167"/>
        <end position="188"/>
    </location>
</feature>
<sequence length="188" mass="20637">MKKNILIGVLTTSVLLGGALAVGAVNKESSTEKLSKPSEQLMTADEAKKIALTVQDGKVEGIDRERNGEQVFYEVEVEKNNEDYDIYVNAATGEVQSLNDDVYDDDSSDDNDDQDKMSDVSTNDAKLISKEKAVAIAENATKGKMTEVEKDEDDGRITYEIKLKTDRGEAEVEIDASTGEVEEIDFED</sequence>
<feature type="compositionally biased region" description="Acidic residues" evidence="1">
    <location>
        <begin position="101"/>
        <end position="113"/>
    </location>
</feature>
<proteinExistence type="predicted"/>
<feature type="signal peptide" evidence="2">
    <location>
        <begin position="1"/>
        <end position="24"/>
    </location>
</feature>
<evidence type="ECO:0000313" key="4">
    <source>
        <dbReference type="EMBL" id="MFC0274411.1"/>
    </source>
</evidence>
<dbReference type="RefSeq" id="WP_378938631.1">
    <property type="nucleotide sequence ID" value="NZ_JBHLVO010000035.1"/>
</dbReference>
<keyword evidence="5" id="KW-1185">Reference proteome</keyword>